<gene>
    <name evidence="2" type="ORF">BCR42DRAFT_13956</name>
</gene>
<comment type="caution">
    <text evidence="2">The sequence shown here is derived from an EMBL/GenBank/DDBJ whole genome shotgun (WGS) entry which is preliminary data.</text>
</comment>
<evidence type="ECO:0000313" key="3">
    <source>
        <dbReference type="Proteomes" id="UP000193560"/>
    </source>
</evidence>
<feature type="compositionally biased region" description="Polar residues" evidence="1">
    <location>
        <begin position="473"/>
        <end position="483"/>
    </location>
</feature>
<dbReference type="Proteomes" id="UP000193560">
    <property type="component" value="Unassembled WGS sequence"/>
</dbReference>
<feature type="compositionally biased region" description="Polar residues" evidence="1">
    <location>
        <begin position="220"/>
        <end position="240"/>
    </location>
</feature>
<evidence type="ECO:0000313" key="2">
    <source>
        <dbReference type="EMBL" id="ORZ25742.1"/>
    </source>
</evidence>
<dbReference type="EMBL" id="MCGE01000001">
    <property type="protein sequence ID" value="ORZ25742.1"/>
    <property type="molecule type" value="Genomic_DNA"/>
</dbReference>
<dbReference type="AlphaFoldDB" id="A0A1X2J1P8"/>
<feature type="compositionally biased region" description="Polar residues" evidence="1">
    <location>
        <begin position="260"/>
        <end position="272"/>
    </location>
</feature>
<feature type="compositionally biased region" description="Basic and acidic residues" evidence="1">
    <location>
        <begin position="243"/>
        <end position="259"/>
    </location>
</feature>
<organism evidence="2 3">
    <name type="scientific">Absidia repens</name>
    <dbReference type="NCBI Taxonomy" id="90262"/>
    <lineage>
        <taxon>Eukaryota</taxon>
        <taxon>Fungi</taxon>
        <taxon>Fungi incertae sedis</taxon>
        <taxon>Mucoromycota</taxon>
        <taxon>Mucoromycotina</taxon>
        <taxon>Mucoromycetes</taxon>
        <taxon>Mucorales</taxon>
        <taxon>Cunninghamellaceae</taxon>
        <taxon>Absidia</taxon>
    </lineage>
</organism>
<feature type="compositionally biased region" description="Basic and acidic residues" evidence="1">
    <location>
        <begin position="130"/>
        <end position="140"/>
    </location>
</feature>
<feature type="compositionally biased region" description="Basic and acidic residues" evidence="1">
    <location>
        <begin position="484"/>
        <end position="493"/>
    </location>
</feature>
<feature type="compositionally biased region" description="Acidic residues" evidence="1">
    <location>
        <begin position="494"/>
        <end position="504"/>
    </location>
</feature>
<feature type="compositionally biased region" description="Low complexity" evidence="1">
    <location>
        <begin position="369"/>
        <end position="379"/>
    </location>
</feature>
<sequence length="580" mass="62506">MNPIMQDNGRSHSQQSTMPAPPPPHPHGGQQGSSVLQHPPYGKPGPAEDLRSPSMSGDNVGRSHALASPHSRSSTTLHHGASPRQYDPLLSQPQHHHRVSPAISHAEQQQQHQLQQQPQQPQPQHAYDMSSHHPEYDQPSRHPHASGRPLAADSHYPTRQEPLPHSPSPAGYSRSNHPAESYHRDPAPKEDASALPPPRQYPSQPDIKQEHERPLRSPHYETQSAAHLSRESGQPHQYNNVHPHPDSRRESERYDHHQNQESARLSRTSGSRATDDDYDASAADMLLSIGQSRGDKRAYPPDETRPLEDPKRLRPNENEHVTDLPIATAVSPSLPSLNEVTTAVTTTPPTTAVNNDKAGSLSSSPPITAQSAPAFQQSSPSPPPPSSSPSISTSAQPSFTAPPAIDSTKPASPSLKTELSDVGEPVSSETSAAQEPTVKETGPTATPKDQSSLTTAASSSPSSSTTSPTPTTVTKQPFASSDNIKADERKDQAVEEDEEEEGEVRDDADQVAKSNDDVDTEMADVATATALDSQPQQQKGKEDEQEEGEVISRKPEQTDDKSPEAAATAASDPSTTLQSE</sequence>
<feature type="compositionally biased region" description="Basic and acidic residues" evidence="1">
    <location>
        <begin position="207"/>
        <end position="219"/>
    </location>
</feature>
<feature type="compositionally biased region" description="Basic and acidic residues" evidence="1">
    <location>
        <begin position="293"/>
        <end position="322"/>
    </location>
</feature>
<protein>
    <submittedName>
        <fullName evidence="2">Uncharacterized protein</fullName>
    </submittedName>
</protein>
<dbReference type="STRING" id="90262.A0A1X2J1P8"/>
<feature type="compositionally biased region" description="Basic and acidic residues" evidence="1">
    <location>
        <begin position="180"/>
        <end position="192"/>
    </location>
</feature>
<keyword evidence="3" id="KW-1185">Reference proteome</keyword>
<accession>A0A1X2J1P8</accession>
<feature type="compositionally biased region" description="Low complexity" evidence="1">
    <location>
        <begin position="451"/>
        <end position="472"/>
    </location>
</feature>
<feature type="compositionally biased region" description="Low complexity" evidence="1">
    <location>
        <begin position="108"/>
        <end position="125"/>
    </location>
</feature>
<feature type="compositionally biased region" description="Low complexity" evidence="1">
    <location>
        <begin position="388"/>
        <end position="398"/>
    </location>
</feature>
<dbReference type="OrthoDB" id="10640128at2759"/>
<evidence type="ECO:0000256" key="1">
    <source>
        <dbReference type="SAM" id="MobiDB-lite"/>
    </source>
</evidence>
<name>A0A1X2J1P8_9FUNG</name>
<feature type="region of interest" description="Disordered" evidence="1">
    <location>
        <begin position="1"/>
        <end position="580"/>
    </location>
</feature>
<feature type="compositionally biased region" description="Basic and acidic residues" evidence="1">
    <location>
        <begin position="505"/>
        <end position="516"/>
    </location>
</feature>
<proteinExistence type="predicted"/>
<feature type="compositionally biased region" description="Polar residues" evidence="1">
    <location>
        <begin position="330"/>
        <end position="339"/>
    </location>
</feature>
<feature type="compositionally biased region" description="Low complexity" evidence="1">
    <location>
        <begin position="564"/>
        <end position="580"/>
    </location>
</feature>
<feature type="compositionally biased region" description="Low complexity" evidence="1">
    <location>
        <begin position="340"/>
        <end position="353"/>
    </location>
</feature>
<reference evidence="2 3" key="1">
    <citation type="submission" date="2016-07" db="EMBL/GenBank/DDBJ databases">
        <title>Pervasive Adenine N6-methylation of Active Genes in Fungi.</title>
        <authorList>
            <consortium name="DOE Joint Genome Institute"/>
            <person name="Mondo S.J."/>
            <person name="Dannebaum R.O."/>
            <person name="Kuo R.C."/>
            <person name="Labutti K."/>
            <person name="Haridas S."/>
            <person name="Kuo A."/>
            <person name="Salamov A."/>
            <person name="Ahrendt S.R."/>
            <person name="Lipzen A."/>
            <person name="Sullivan W."/>
            <person name="Andreopoulos W.B."/>
            <person name="Clum A."/>
            <person name="Lindquist E."/>
            <person name="Daum C."/>
            <person name="Ramamoorthy G.K."/>
            <person name="Gryganskyi A."/>
            <person name="Culley D."/>
            <person name="Magnuson J.K."/>
            <person name="James T.Y."/>
            <person name="O'Malley M.A."/>
            <person name="Stajich J.E."/>
            <person name="Spatafora J.W."/>
            <person name="Visel A."/>
            <person name="Grigoriev I.V."/>
        </authorList>
    </citation>
    <scope>NUCLEOTIDE SEQUENCE [LARGE SCALE GENOMIC DNA]</scope>
    <source>
        <strain evidence="2 3">NRRL 1336</strain>
    </source>
</reference>
<feature type="compositionally biased region" description="Basic and acidic residues" evidence="1">
    <location>
        <begin position="550"/>
        <end position="563"/>
    </location>
</feature>